<organism evidence="2 3">
    <name type="scientific">Mucuna pruriens</name>
    <name type="common">Velvet bean</name>
    <name type="synonym">Dolichos pruriens</name>
    <dbReference type="NCBI Taxonomy" id="157652"/>
    <lineage>
        <taxon>Eukaryota</taxon>
        <taxon>Viridiplantae</taxon>
        <taxon>Streptophyta</taxon>
        <taxon>Embryophyta</taxon>
        <taxon>Tracheophyta</taxon>
        <taxon>Spermatophyta</taxon>
        <taxon>Magnoliopsida</taxon>
        <taxon>eudicotyledons</taxon>
        <taxon>Gunneridae</taxon>
        <taxon>Pentapetalae</taxon>
        <taxon>rosids</taxon>
        <taxon>fabids</taxon>
        <taxon>Fabales</taxon>
        <taxon>Fabaceae</taxon>
        <taxon>Papilionoideae</taxon>
        <taxon>50 kb inversion clade</taxon>
        <taxon>NPAAA clade</taxon>
        <taxon>indigoferoid/millettioid clade</taxon>
        <taxon>Phaseoleae</taxon>
        <taxon>Mucuna</taxon>
    </lineage>
</organism>
<protein>
    <recommendedName>
        <fullName evidence="4">Copia protein</fullName>
    </recommendedName>
</protein>
<dbReference type="AlphaFoldDB" id="A0A371H9P1"/>
<feature type="compositionally biased region" description="Low complexity" evidence="1">
    <location>
        <begin position="218"/>
        <end position="228"/>
    </location>
</feature>
<feature type="non-terminal residue" evidence="2">
    <location>
        <position position="1"/>
    </location>
</feature>
<dbReference type="CDD" id="cd09272">
    <property type="entry name" value="RNase_HI_RT_Ty1"/>
    <property type="match status" value="1"/>
</dbReference>
<name>A0A371H9P1_MUCPR</name>
<reference evidence="2" key="1">
    <citation type="submission" date="2018-05" db="EMBL/GenBank/DDBJ databases">
        <title>Draft genome of Mucuna pruriens seed.</title>
        <authorList>
            <person name="Nnadi N.E."/>
            <person name="Vos R."/>
            <person name="Hasami M.H."/>
            <person name="Devisetty U.K."/>
            <person name="Aguiy J.C."/>
        </authorList>
    </citation>
    <scope>NUCLEOTIDE SEQUENCE [LARGE SCALE GENOMIC DNA]</scope>
    <source>
        <strain evidence="2">JCA_2017</strain>
    </source>
</reference>
<dbReference type="Proteomes" id="UP000257109">
    <property type="component" value="Unassembled WGS sequence"/>
</dbReference>
<keyword evidence="3" id="KW-1185">Reference proteome</keyword>
<gene>
    <name evidence="2" type="ORF">CR513_17448</name>
</gene>
<sequence>MLAHFCDANYVRDKLEMESTSRGCHFIGANLISWSSKRQGTIAMLLGTIHSSYELSKIPIYCDNTIAINLSKIPILHSKAKQGIVDSKFVSLEHIFRKPLPKDEIIHIRYFLGSKEYISDCHKFRLHHLMTGKAFNLSSLLVMYLRKNMKGRGKEKSQLRLPEIVAEDVKPEFAREACDIREAIFFEDGDSHDDSPLSSRLTKKKSKEMEGPLTLARSSKISSPPISSQARPNPRLRLYDSITRFKREALIQYLFLIIKPFDKLNGLLGTLLLASHANTKANTIDNSFKHY</sequence>
<evidence type="ECO:0000313" key="3">
    <source>
        <dbReference type="Proteomes" id="UP000257109"/>
    </source>
</evidence>
<dbReference type="EMBL" id="QJKJ01003215">
    <property type="protein sequence ID" value="RDX99495.1"/>
    <property type="molecule type" value="Genomic_DNA"/>
</dbReference>
<proteinExistence type="predicted"/>
<feature type="region of interest" description="Disordered" evidence="1">
    <location>
        <begin position="191"/>
        <end position="233"/>
    </location>
</feature>
<evidence type="ECO:0000313" key="2">
    <source>
        <dbReference type="EMBL" id="RDX99495.1"/>
    </source>
</evidence>
<accession>A0A371H9P1</accession>
<evidence type="ECO:0008006" key="4">
    <source>
        <dbReference type="Google" id="ProtNLM"/>
    </source>
</evidence>
<comment type="caution">
    <text evidence="2">The sequence shown here is derived from an EMBL/GenBank/DDBJ whole genome shotgun (WGS) entry which is preliminary data.</text>
</comment>
<evidence type="ECO:0000256" key="1">
    <source>
        <dbReference type="SAM" id="MobiDB-lite"/>
    </source>
</evidence>